<feature type="transmembrane region" description="Helical" evidence="4">
    <location>
        <begin position="113"/>
        <end position="136"/>
    </location>
</feature>
<protein>
    <submittedName>
        <fullName evidence="6">MFS transporter</fullName>
    </submittedName>
</protein>
<dbReference type="SUPFAM" id="SSF103473">
    <property type="entry name" value="MFS general substrate transporter"/>
    <property type="match status" value="1"/>
</dbReference>
<dbReference type="Proteomes" id="UP000179129">
    <property type="component" value="Unassembled WGS sequence"/>
</dbReference>
<feature type="domain" description="Major facilitator superfamily (MFS) profile" evidence="5">
    <location>
        <begin position="23"/>
        <end position="412"/>
    </location>
</feature>
<evidence type="ECO:0000256" key="1">
    <source>
        <dbReference type="ARBA" id="ARBA00022692"/>
    </source>
</evidence>
<evidence type="ECO:0000256" key="2">
    <source>
        <dbReference type="ARBA" id="ARBA00022989"/>
    </source>
</evidence>
<dbReference type="Gene3D" id="1.20.1250.20">
    <property type="entry name" value="MFS general substrate transporter like domains"/>
    <property type="match status" value="2"/>
</dbReference>
<name>A0A1F5YJM4_9BACT</name>
<feature type="transmembrane region" description="Helical" evidence="4">
    <location>
        <begin position="389"/>
        <end position="408"/>
    </location>
</feature>
<accession>A0A1F5YJM4</accession>
<keyword evidence="1 4" id="KW-0812">Transmembrane</keyword>
<feature type="transmembrane region" description="Helical" evidence="4">
    <location>
        <begin position="270"/>
        <end position="294"/>
    </location>
</feature>
<dbReference type="STRING" id="1817867.A3F83_09610"/>
<sequence>MVEQGTTETRASRLSRFLGLQRSTMGVLVMVVLVGMGENMAERFLPIYLMALGGSALTIGLLQAMDNLLSALYSFPGGYLSDRIGTKRALLVFNLVAMAGFALVILIPAWQAVLAGAVLFISWSAISQPAAMSLLYRVLPQNKRTMGVSMHSLVRRIPMALGPVIGGIFIGVWGERNGVRLAFAAALFLAAAALVLQQRLIEDDKPDAKTTADAFGLMPERNPLKLLRLMNPAMKGLLVTDILVRFCEQIPYAFVVVWCMKTIAEPVSAVQFGLLTTIEMATAVLVYIPVAFLADRSTKKPFVLITFVFFTLFPLVLQFSRAFEWLVVAFILRGLKEFGEPTRKALIMDLAPDNCKAGMFGLYYLIRDVIVAVAALGGAFLWKISPQTNFITAFVFGIVGTLGFALLGRYNLVHVNDKEAPN</sequence>
<dbReference type="AlphaFoldDB" id="A0A1F5YJM4"/>
<dbReference type="PROSITE" id="PS50850">
    <property type="entry name" value="MFS"/>
    <property type="match status" value="1"/>
</dbReference>
<proteinExistence type="predicted"/>
<evidence type="ECO:0000259" key="5">
    <source>
        <dbReference type="PROSITE" id="PS50850"/>
    </source>
</evidence>
<reference evidence="6 7" key="1">
    <citation type="journal article" date="2016" name="Nat. Commun.">
        <title>Thousands of microbial genomes shed light on interconnected biogeochemical processes in an aquifer system.</title>
        <authorList>
            <person name="Anantharaman K."/>
            <person name="Brown C.T."/>
            <person name="Hug L.A."/>
            <person name="Sharon I."/>
            <person name="Castelle C.J."/>
            <person name="Probst A.J."/>
            <person name="Thomas B.C."/>
            <person name="Singh A."/>
            <person name="Wilkins M.J."/>
            <person name="Karaoz U."/>
            <person name="Brodie E.L."/>
            <person name="Williams K.H."/>
            <person name="Hubbard S.S."/>
            <person name="Banfield J.F."/>
        </authorList>
    </citation>
    <scope>NUCLEOTIDE SEQUENCE [LARGE SCALE GENOMIC DNA]</scope>
</reference>
<feature type="transmembrane region" description="Helical" evidence="4">
    <location>
        <begin position="301"/>
        <end position="320"/>
    </location>
</feature>
<feature type="transmembrane region" description="Helical" evidence="4">
    <location>
        <begin position="23"/>
        <end position="41"/>
    </location>
</feature>
<dbReference type="Pfam" id="PF07690">
    <property type="entry name" value="MFS_1"/>
    <property type="match status" value="2"/>
</dbReference>
<dbReference type="PANTHER" id="PTHR23518">
    <property type="entry name" value="C-METHYLTRANSFERASE"/>
    <property type="match status" value="1"/>
</dbReference>
<feature type="transmembrane region" description="Helical" evidence="4">
    <location>
        <begin position="362"/>
        <end position="382"/>
    </location>
</feature>
<keyword evidence="3 4" id="KW-0472">Membrane</keyword>
<feature type="transmembrane region" description="Helical" evidence="4">
    <location>
        <begin position="47"/>
        <end position="69"/>
    </location>
</feature>
<dbReference type="InterPro" id="IPR011701">
    <property type="entry name" value="MFS"/>
</dbReference>
<dbReference type="InterPro" id="IPR036259">
    <property type="entry name" value="MFS_trans_sf"/>
</dbReference>
<gene>
    <name evidence="6" type="ORF">A3F83_09610</name>
</gene>
<evidence type="ECO:0000313" key="7">
    <source>
        <dbReference type="Proteomes" id="UP000179129"/>
    </source>
</evidence>
<comment type="caution">
    <text evidence="6">The sequence shown here is derived from an EMBL/GenBank/DDBJ whole genome shotgun (WGS) entry which is preliminary data.</text>
</comment>
<organism evidence="6 7">
    <name type="scientific">Candidatus Glassbacteria bacterium RIFCSPLOWO2_12_FULL_58_11</name>
    <dbReference type="NCBI Taxonomy" id="1817867"/>
    <lineage>
        <taxon>Bacteria</taxon>
        <taxon>Candidatus Glassiibacteriota</taxon>
    </lineage>
</organism>
<feature type="transmembrane region" description="Helical" evidence="4">
    <location>
        <begin position="89"/>
        <end position="107"/>
    </location>
</feature>
<evidence type="ECO:0000256" key="4">
    <source>
        <dbReference type="SAM" id="Phobius"/>
    </source>
</evidence>
<feature type="transmembrane region" description="Helical" evidence="4">
    <location>
        <begin position="179"/>
        <end position="196"/>
    </location>
</feature>
<dbReference type="InterPro" id="IPR020846">
    <property type="entry name" value="MFS_dom"/>
</dbReference>
<dbReference type="EMBL" id="MFIX01000261">
    <property type="protein sequence ID" value="OGG00366.1"/>
    <property type="molecule type" value="Genomic_DNA"/>
</dbReference>
<dbReference type="PANTHER" id="PTHR23518:SF2">
    <property type="entry name" value="MAJOR FACILITATOR SUPERFAMILY TRANSPORTER"/>
    <property type="match status" value="1"/>
</dbReference>
<evidence type="ECO:0000256" key="3">
    <source>
        <dbReference type="ARBA" id="ARBA00023136"/>
    </source>
</evidence>
<feature type="transmembrane region" description="Helical" evidence="4">
    <location>
        <begin position="157"/>
        <end position="173"/>
    </location>
</feature>
<evidence type="ECO:0000313" key="6">
    <source>
        <dbReference type="EMBL" id="OGG00366.1"/>
    </source>
</evidence>
<keyword evidence="2 4" id="KW-1133">Transmembrane helix</keyword>
<dbReference type="GO" id="GO:0022857">
    <property type="term" value="F:transmembrane transporter activity"/>
    <property type="evidence" value="ECO:0007669"/>
    <property type="project" value="InterPro"/>
</dbReference>